<dbReference type="AlphaFoldDB" id="A0A822Z451"/>
<sequence>MDPFQRLYAYHNAYRLNTVAMREAAKYFIGKHDFSAFVNASRNDISPDPLKHIFRFDVIEMVCIKPLTTI</sequence>
<dbReference type="GO" id="GO:0003723">
    <property type="term" value="F:RNA binding"/>
    <property type="evidence" value="ECO:0007669"/>
    <property type="project" value="InterPro"/>
</dbReference>
<name>A0A822Z451_NELNU</name>
<dbReference type="SUPFAM" id="SSF55120">
    <property type="entry name" value="Pseudouridine synthase"/>
    <property type="match status" value="1"/>
</dbReference>
<dbReference type="GO" id="GO:0001522">
    <property type="term" value="P:pseudouridine synthesis"/>
    <property type="evidence" value="ECO:0007669"/>
    <property type="project" value="InterPro"/>
</dbReference>
<evidence type="ECO:0000313" key="2">
    <source>
        <dbReference type="Proteomes" id="UP000607653"/>
    </source>
</evidence>
<dbReference type="Proteomes" id="UP000607653">
    <property type="component" value="Unassembled WGS sequence"/>
</dbReference>
<reference evidence="1 2" key="1">
    <citation type="journal article" date="2020" name="Mol. Biol. Evol.">
        <title>Distinct Expression and Methylation Patterns for Genes with Different Fates following a Single Whole-Genome Duplication in Flowering Plants.</title>
        <authorList>
            <person name="Shi T."/>
            <person name="Rahmani R.S."/>
            <person name="Gugger P.F."/>
            <person name="Wang M."/>
            <person name="Li H."/>
            <person name="Zhang Y."/>
            <person name="Li Z."/>
            <person name="Wang Q."/>
            <person name="Van de Peer Y."/>
            <person name="Marchal K."/>
            <person name="Chen J."/>
        </authorList>
    </citation>
    <scope>NUCLEOTIDE SEQUENCE [LARGE SCALE GENOMIC DNA]</scope>
    <source>
        <tissue evidence="1">Leaf</tissue>
    </source>
</reference>
<proteinExistence type="predicted"/>
<evidence type="ECO:0000313" key="1">
    <source>
        <dbReference type="EMBL" id="DAD38451.1"/>
    </source>
</evidence>
<comment type="caution">
    <text evidence="1">The sequence shown here is derived from an EMBL/GenBank/DDBJ whole genome shotgun (WGS) entry which is preliminary data.</text>
</comment>
<dbReference type="EMBL" id="DUZY01000004">
    <property type="protein sequence ID" value="DAD38451.1"/>
    <property type="molecule type" value="Genomic_DNA"/>
</dbReference>
<organism evidence="1 2">
    <name type="scientific">Nelumbo nucifera</name>
    <name type="common">Sacred lotus</name>
    <dbReference type="NCBI Taxonomy" id="4432"/>
    <lineage>
        <taxon>Eukaryota</taxon>
        <taxon>Viridiplantae</taxon>
        <taxon>Streptophyta</taxon>
        <taxon>Embryophyta</taxon>
        <taxon>Tracheophyta</taxon>
        <taxon>Spermatophyta</taxon>
        <taxon>Magnoliopsida</taxon>
        <taxon>Proteales</taxon>
        <taxon>Nelumbonaceae</taxon>
        <taxon>Nelumbo</taxon>
    </lineage>
</organism>
<accession>A0A822Z451</accession>
<dbReference type="Gene3D" id="3.30.70.660">
    <property type="entry name" value="Pseudouridine synthase I, catalytic domain, C-terminal subdomain"/>
    <property type="match status" value="1"/>
</dbReference>
<dbReference type="GO" id="GO:0009982">
    <property type="term" value="F:pseudouridine synthase activity"/>
    <property type="evidence" value="ECO:0007669"/>
    <property type="project" value="InterPro"/>
</dbReference>
<gene>
    <name evidence="1" type="ORF">HUJ06_009092</name>
</gene>
<dbReference type="InterPro" id="IPR020095">
    <property type="entry name" value="PsdUridine_synth_TruA_C"/>
</dbReference>
<protein>
    <submittedName>
        <fullName evidence="1">Uncharacterized protein</fullName>
    </submittedName>
</protein>
<dbReference type="InterPro" id="IPR020103">
    <property type="entry name" value="PsdUridine_synth_cat_dom_sf"/>
</dbReference>
<keyword evidence="2" id="KW-1185">Reference proteome</keyword>